<comment type="caution">
    <text evidence="6">Lacks conserved residue(s) required for the propagation of feature annotation.</text>
</comment>
<accession>A0A6J4M8M5</accession>
<dbReference type="NCBIfam" id="TIGR00138">
    <property type="entry name" value="rsmG_gidB"/>
    <property type="match status" value="1"/>
</dbReference>
<sequence length="215" mass="22634">MAAAVFGDRLALASTYAAWLAGPGTERGLLGPRETARLWERHLLNCAVLAELVPPSATVADLGSGAGLPGIPLALARPDLTVTLVEPLLRRATFLSEVVEALGLSQVEVVRSRGEELHRKRLFDVVTSRAVAPLERLLGWSAPLVAARGAVLALKGASAREEVEALAAVPGAHRRLGVEAPEVVEVGAGVLPQPATVVRAAVDPRRRLPSRSTQR</sequence>
<name>A0A6J4M8M5_9ACTN</name>
<keyword evidence="4 6" id="KW-0808">Transferase</keyword>
<proteinExistence type="inferred from homology"/>
<gene>
    <name evidence="6" type="primary">rsmG</name>
    <name evidence="7" type="ORF">AVDCRST_MAG36-2122</name>
</gene>
<reference evidence="7" key="1">
    <citation type="submission" date="2020-02" db="EMBL/GenBank/DDBJ databases">
        <authorList>
            <person name="Meier V. D."/>
        </authorList>
    </citation>
    <scope>NUCLEOTIDE SEQUENCE</scope>
    <source>
        <strain evidence="7">AVDCRST_MAG36</strain>
    </source>
</reference>
<evidence type="ECO:0000313" key="7">
    <source>
        <dbReference type="EMBL" id="CAA9353178.1"/>
    </source>
</evidence>
<dbReference type="InterPro" id="IPR029063">
    <property type="entry name" value="SAM-dependent_MTases_sf"/>
</dbReference>
<dbReference type="Gene3D" id="3.40.50.150">
    <property type="entry name" value="Vaccinia Virus protein VP39"/>
    <property type="match status" value="1"/>
</dbReference>
<keyword evidence="5 6" id="KW-0949">S-adenosyl-L-methionine</keyword>
<dbReference type="GO" id="GO:0070043">
    <property type="term" value="F:rRNA (guanine-N7-)-methyltransferase activity"/>
    <property type="evidence" value="ECO:0007669"/>
    <property type="project" value="UniProtKB-UniRule"/>
</dbReference>
<dbReference type="EC" id="2.1.1.-" evidence="6"/>
<evidence type="ECO:0000256" key="3">
    <source>
        <dbReference type="ARBA" id="ARBA00022603"/>
    </source>
</evidence>
<evidence type="ECO:0000256" key="5">
    <source>
        <dbReference type="ARBA" id="ARBA00022691"/>
    </source>
</evidence>
<keyword evidence="2 6" id="KW-0698">rRNA processing</keyword>
<feature type="binding site" evidence="6">
    <location>
        <position position="63"/>
    </location>
    <ligand>
        <name>S-adenosyl-L-methionine</name>
        <dbReference type="ChEBI" id="CHEBI:59789"/>
    </ligand>
</feature>
<feature type="binding site" evidence="6">
    <location>
        <begin position="114"/>
        <end position="115"/>
    </location>
    <ligand>
        <name>S-adenosyl-L-methionine</name>
        <dbReference type="ChEBI" id="CHEBI:59789"/>
    </ligand>
</feature>
<keyword evidence="3 6" id="KW-0489">Methyltransferase</keyword>
<dbReference type="AlphaFoldDB" id="A0A6J4M8M5"/>
<evidence type="ECO:0000256" key="4">
    <source>
        <dbReference type="ARBA" id="ARBA00022679"/>
    </source>
</evidence>
<organism evidence="7">
    <name type="scientific">uncultured Nocardioidaceae bacterium</name>
    <dbReference type="NCBI Taxonomy" id="253824"/>
    <lineage>
        <taxon>Bacteria</taxon>
        <taxon>Bacillati</taxon>
        <taxon>Actinomycetota</taxon>
        <taxon>Actinomycetes</taxon>
        <taxon>Propionibacteriales</taxon>
        <taxon>Nocardioidaceae</taxon>
        <taxon>environmental samples</taxon>
    </lineage>
</organism>
<dbReference type="Pfam" id="PF02527">
    <property type="entry name" value="GidB"/>
    <property type="match status" value="1"/>
</dbReference>
<dbReference type="EMBL" id="CADCUH010000140">
    <property type="protein sequence ID" value="CAA9353178.1"/>
    <property type="molecule type" value="Genomic_DNA"/>
</dbReference>
<evidence type="ECO:0000256" key="1">
    <source>
        <dbReference type="ARBA" id="ARBA00022490"/>
    </source>
</evidence>
<feature type="binding site" evidence="6">
    <location>
        <position position="68"/>
    </location>
    <ligand>
        <name>S-adenosyl-L-methionine</name>
        <dbReference type="ChEBI" id="CHEBI:59789"/>
    </ligand>
</feature>
<dbReference type="GO" id="GO:0005829">
    <property type="term" value="C:cytosol"/>
    <property type="evidence" value="ECO:0007669"/>
    <property type="project" value="TreeGrafter"/>
</dbReference>
<feature type="binding site" evidence="6">
    <location>
        <position position="129"/>
    </location>
    <ligand>
        <name>S-adenosyl-L-methionine</name>
        <dbReference type="ChEBI" id="CHEBI:59789"/>
    </ligand>
</feature>
<keyword evidence="1 6" id="KW-0963">Cytoplasm</keyword>
<dbReference type="PANTHER" id="PTHR31760:SF0">
    <property type="entry name" value="S-ADENOSYL-L-METHIONINE-DEPENDENT METHYLTRANSFERASES SUPERFAMILY PROTEIN"/>
    <property type="match status" value="1"/>
</dbReference>
<evidence type="ECO:0000256" key="6">
    <source>
        <dbReference type="HAMAP-Rule" id="MF_00074"/>
    </source>
</evidence>
<dbReference type="HAMAP" id="MF_00074">
    <property type="entry name" value="16SrRNA_methyltr_G"/>
    <property type="match status" value="1"/>
</dbReference>
<comment type="function">
    <text evidence="6">Specifically methylates the N7 position of a guanine in 16S rRNA.</text>
</comment>
<comment type="subcellular location">
    <subcellularLocation>
        <location evidence="6">Cytoplasm</location>
    </subcellularLocation>
</comment>
<protein>
    <recommendedName>
        <fullName evidence="6">Ribosomal RNA small subunit methyltransferase G</fullName>
        <ecNumber evidence="6">2.1.1.-</ecNumber>
    </recommendedName>
    <alternativeName>
        <fullName evidence="6">16S rRNA 7-methylguanosine methyltransferase</fullName>
        <shortName evidence="6">16S rRNA m7G methyltransferase</shortName>
    </alternativeName>
</protein>
<evidence type="ECO:0000256" key="2">
    <source>
        <dbReference type="ARBA" id="ARBA00022552"/>
    </source>
</evidence>
<dbReference type="PANTHER" id="PTHR31760">
    <property type="entry name" value="S-ADENOSYL-L-METHIONINE-DEPENDENT METHYLTRANSFERASES SUPERFAMILY PROTEIN"/>
    <property type="match status" value="1"/>
</dbReference>
<dbReference type="InterPro" id="IPR003682">
    <property type="entry name" value="rRNA_ssu_MeTfrase_G"/>
</dbReference>
<comment type="similarity">
    <text evidence="6">Belongs to the methyltransferase superfamily. RNA methyltransferase RsmG family.</text>
</comment>
<dbReference type="SUPFAM" id="SSF53335">
    <property type="entry name" value="S-adenosyl-L-methionine-dependent methyltransferases"/>
    <property type="match status" value="1"/>
</dbReference>